<sequence length="1082" mass="123527">MVMYKRFTKSGVLIILFLFLLSIFKQIVYAVNTENGYGEEIRFYPETGEFKFTTIDTKASSTTRWKTVGFTVRKDATEGLPRKNKNYAILMLSDGEMHEEPYDSTHLKVTFTFSKEQVNKSFKGTNLDDVIEGEILYFNGIFHVVRGDKEENYDYWDLTGTSRSIADAEYWNNVKDFADRFDRWSIYSPGPSENPITIERRIYSNNTSTVYDSTDYPKQTKNTSFKTSWTNVTNKINTNGKEYYLYRLYYINLRDPAIILGNRKTSVNPYLTPDEYKDALSYLRDRDYTVKDKGLKIVAMYRRFTEKPTATESTMVREFETIDPTAVIKADSRGNEAFDVLEGIPGTESLYANIITSKYLSGYIFIKKEGKKLYPVTVTKTYTLTWKDKGEKGKPDIPHTVVRAVPKTYYIERKYSYWYIDYLGIYGIDKAIMKNDALPGGNLTITPYGYTAPIVSYTNSTSESVHLIEPTIKTPAPLFGSIDGGYSEPSVPNEDFKSFAEAAVEKIRCKNDKLIINGLTIMSDVKKEEAADIPLAIPEGTEEVGDNVLYKSNLVIPGTKANGEYESSGAVIYKPVVNISNSESMEVDTEYEIDDINPVIVHTPVVCDGMVQDNRSDNQMITPDAVRASLVLDRPFYVTLPTIGSHRDILGYGYRDYGKYFASRQVKFAFDTYKGSSTAGIFIPKNTWTSVSENTLFFLPTWVPEGRYEIRFRSTAINAAANDGTEATETLANLNLNNYAAEDSTIVQISGRIYGLNIYDVTDYPIWEKVFRLPNSLKLTGFHYTLGTKNQNGESNGQNPRYTITMVNGSHPDYKTKGILKTGYMTRFSLTTVGSMADSDDYVRIRPKFYFVDKNGKHRQEVDVYYTESFKGKEHLLVKMGSNLDLENDKSLKTGDPYLGIPGNELERTAYYEGIPLTKWKAQIKKVYNFLNIMIPFSLRTFIGFLTPVPQTVTEKQIASSVQRWYGEYYLPAEVHLTPKDFDVMTYSLHHGGVNYHEDFWLDEGYIIINFDITTVKDGIPNLSYINPENSGKGYCNMWKREGFQYRKTSYPSVDFEFQDGDYVMYYANHSVQEDYKSSGTH</sequence>
<evidence type="ECO:0000259" key="1">
    <source>
        <dbReference type="Pfam" id="PF18964"/>
    </source>
</evidence>
<reference evidence="2 3" key="2">
    <citation type="submission" date="2020-08" db="EMBL/GenBank/DDBJ databases">
        <authorList>
            <person name="Ueki A."/>
            <person name="Tonouchi A."/>
        </authorList>
    </citation>
    <scope>NUCLEOTIDE SEQUENCE [LARGE SCALE GENOMIC DNA]</scope>
    <source>
        <strain evidence="2 3">CTTW</strain>
    </source>
</reference>
<dbReference type="KEGG" id="acht:bsdcttw_08750"/>
<dbReference type="AlphaFoldDB" id="A0A7I8DKG4"/>
<reference evidence="2 3" key="1">
    <citation type="submission" date="2020-08" db="EMBL/GenBank/DDBJ databases">
        <title>Draft genome sequencing of an Anaerocolumna strain isolated from anoxic soil subjected to BSD treatment.</title>
        <authorList>
            <person name="Uek A."/>
            <person name="Tonouchi A."/>
        </authorList>
    </citation>
    <scope>NUCLEOTIDE SEQUENCE [LARGE SCALE GENOMIC DNA]</scope>
    <source>
        <strain evidence="2 3">CTTW</strain>
    </source>
</reference>
<accession>A0A7I8DKG4</accession>
<proteinExistence type="predicted"/>
<gene>
    <name evidence="2" type="ORF">bsdcttw_08750</name>
</gene>
<dbReference type="EMBL" id="AP023368">
    <property type="protein sequence ID" value="BCJ97834.1"/>
    <property type="molecule type" value="Genomic_DNA"/>
</dbReference>
<dbReference type="Pfam" id="PF18964">
    <property type="entry name" value="DUF5704"/>
    <property type="match status" value="1"/>
</dbReference>
<feature type="domain" description="DUF5704" evidence="1">
    <location>
        <begin position="338"/>
        <end position="512"/>
    </location>
</feature>
<evidence type="ECO:0000313" key="2">
    <source>
        <dbReference type="EMBL" id="BCJ97834.1"/>
    </source>
</evidence>
<protein>
    <recommendedName>
        <fullName evidence="1">DUF5704 domain-containing protein</fullName>
    </recommendedName>
</protein>
<dbReference type="InterPro" id="IPR043759">
    <property type="entry name" value="DUF5704"/>
</dbReference>
<dbReference type="Proteomes" id="UP000515703">
    <property type="component" value="Chromosome"/>
</dbReference>
<keyword evidence="3" id="KW-1185">Reference proteome</keyword>
<name>A0A7I8DKG4_9FIRM</name>
<evidence type="ECO:0000313" key="3">
    <source>
        <dbReference type="Proteomes" id="UP000515703"/>
    </source>
</evidence>
<organism evidence="2 3">
    <name type="scientific">Anaerocolumna chitinilytica</name>
    <dbReference type="NCBI Taxonomy" id="1727145"/>
    <lineage>
        <taxon>Bacteria</taxon>
        <taxon>Bacillati</taxon>
        <taxon>Bacillota</taxon>
        <taxon>Clostridia</taxon>
        <taxon>Lachnospirales</taxon>
        <taxon>Lachnospiraceae</taxon>
        <taxon>Anaerocolumna</taxon>
    </lineage>
</organism>